<dbReference type="EMBL" id="CAJJDN010000263">
    <property type="protein sequence ID" value="CAD8130106.1"/>
    <property type="molecule type" value="Genomic_DNA"/>
</dbReference>
<gene>
    <name evidence="1" type="ORF">PSON_ATCC_30995.1.T2630005</name>
</gene>
<evidence type="ECO:0000313" key="1">
    <source>
        <dbReference type="EMBL" id="CAD8130106.1"/>
    </source>
</evidence>
<accession>A0A8S1RPN4</accession>
<protein>
    <submittedName>
        <fullName evidence="1">Uncharacterized protein</fullName>
    </submittedName>
</protein>
<comment type="caution">
    <text evidence="1">The sequence shown here is derived from an EMBL/GenBank/DDBJ whole genome shotgun (WGS) entry which is preliminary data.</text>
</comment>
<sequence length="87" mass="10771">MEYQSQKLCTTDRNLNGLNIVFVPNMLICESYGEKLHKESIFETVFFFNVLWEYWMLKEVNLLMRLVNQLRFIWQWNFERIDKINKE</sequence>
<dbReference type="Proteomes" id="UP000692954">
    <property type="component" value="Unassembled WGS sequence"/>
</dbReference>
<keyword evidence="2" id="KW-1185">Reference proteome</keyword>
<dbReference type="AlphaFoldDB" id="A0A8S1RPN4"/>
<name>A0A8S1RPN4_9CILI</name>
<reference evidence="1" key="1">
    <citation type="submission" date="2021-01" db="EMBL/GenBank/DDBJ databases">
        <authorList>
            <consortium name="Genoscope - CEA"/>
            <person name="William W."/>
        </authorList>
    </citation>
    <scope>NUCLEOTIDE SEQUENCE</scope>
</reference>
<proteinExistence type="predicted"/>
<evidence type="ECO:0000313" key="2">
    <source>
        <dbReference type="Proteomes" id="UP000692954"/>
    </source>
</evidence>
<organism evidence="1 2">
    <name type="scientific">Paramecium sonneborni</name>
    <dbReference type="NCBI Taxonomy" id="65129"/>
    <lineage>
        <taxon>Eukaryota</taxon>
        <taxon>Sar</taxon>
        <taxon>Alveolata</taxon>
        <taxon>Ciliophora</taxon>
        <taxon>Intramacronucleata</taxon>
        <taxon>Oligohymenophorea</taxon>
        <taxon>Peniculida</taxon>
        <taxon>Parameciidae</taxon>
        <taxon>Paramecium</taxon>
    </lineage>
</organism>